<name>A0A4P7NMQ5_PYROR</name>
<dbReference type="Proteomes" id="UP000294847">
    <property type="component" value="Chromosome 6"/>
</dbReference>
<evidence type="ECO:0000313" key="2">
    <source>
        <dbReference type="Proteomes" id="UP000294847"/>
    </source>
</evidence>
<reference evidence="1 2" key="1">
    <citation type="journal article" date="2019" name="Mol. Biol. Evol.">
        <title>Blast fungal genomes show frequent chromosomal changes, gene gains and losses, and effector gene turnover.</title>
        <authorList>
            <person name="Gomez Luciano L.B."/>
            <person name="Jason Tsai I."/>
            <person name="Chuma I."/>
            <person name="Tosa Y."/>
            <person name="Chen Y.H."/>
            <person name="Li J.Y."/>
            <person name="Li M.Y."/>
            <person name="Jade Lu M.Y."/>
            <person name="Nakayashiki H."/>
            <person name="Li W.H."/>
        </authorList>
    </citation>
    <scope>NUCLEOTIDE SEQUENCE [LARGE SCALE GENOMIC DNA]</scope>
    <source>
        <strain evidence="1">MZ5-1-6</strain>
    </source>
</reference>
<gene>
    <name evidence="1" type="ORF">PoMZ_05071</name>
</gene>
<sequence length="61" mass="6525">MHVPTSLFAAVLAFVAFDQASALCKWDRCCYTNPKGPGACPVSFTLFYSPASGAQNFASLF</sequence>
<protein>
    <submittedName>
        <fullName evidence="1">Uncharacterized protein</fullName>
    </submittedName>
</protein>
<evidence type="ECO:0000313" key="1">
    <source>
        <dbReference type="EMBL" id="QBZ63390.1"/>
    </source>
</evidence>
<dbReference type="AlphaFoldDB" id="A0A4P7NMQ5"/>
<proteinExistence type="predicted"/>
<accession>A0A4P7NMQ5</accession>
<dbReference type="EMBL" id="CP034209">
    <property type="protein sequence ID" value="QBZ63390.1"/>
    <property type="molecule type" value="Genomic_DNA"/>
</dbReference>
<organism evidence="1 2">
    <name type="scientific">Pyricularia oryzae</name>
    <name type="common">Rice blast fungus</name>
    <name type="synonym">Magnaporthe oryzae</name>
    <dbReference type="NCBI Taxonomy" id="318829"/>
    <lineage>
        <taxon>Eukaryota</taxon>
        <taxon>Fungi</taxon>
        <taxon>Dikarya</taxon>
        <taxon>Ascomycota</taxon>
        <taxon>Pezizomycotina</taxon>
        <taxon>Sordariomycetes</taxon>
        <taxon>Sordariomycetidae</taxon>
        <taxon>Magnaporthales</taxon>
        <taxon>Pyriculariaceae</taxon>
        <taxon>Pyricularia</taxon>
    </lineage>
</organism>